<sequence length="175" mass="18625">MGTPDSTGDNESIDQRKERGVLLVKGSAMRDRSDILILVCGTAWCSVEKGSSLSEKLLCFHLVEKAHSQEAGDIAVASILAELRGKEFRKGIGIVCLCESGSSDRATLPLQGAQPPASGPGQQVSQRDSSAYLETGRRAETTGPPSEASACVTHIGRPPTRRDAAYARKRGTEEQ</sequence>
<reference evidence="3" key="1">
    <citation type="submission" date="2012-07" db="EMBL/GenBank/DDBJ databases">
        <title>Genome of the Chinese tree shrew, a rising model animal genetically related to primates.</title>
        <authorList>
            <person name="Zhang G."/>
            <person name="Fan Y."/>
            <person name="Yao Y."/>
            <person name="Huang Z."/>
        </authorList>
    </citation>
    <scope>NUCLEOTIDE SEQUENCE [LARGE SCALE GENOMIC DNA]</scope>
</reference>
<dbReference type="AlphaFoldDB" id="L9JQV7"/>
<name>L9JQV7_TUPCH</name>
<protein>
    <submittedName>
        <fullName evidence="2">Uncharacterized protein</fullName>
    </submittedName>
</protein>
<dbReference type="EMBL" id="KB320953">
    <property type="protein sequence ID" value="ELW52763.1"/>
    <property type="molecule type" value="Genomic_DNA"/>
</dbReference>
<gene>
    <name evidence="2" type="ORF">TREES_T100017935</name>
</gene>
<feature type="compositionally biased region" description="Polar residues" evidence="1">
    <location>
        <begin position="120"/>
        <end position="129"/>
    </location>
</feature>
<feature type="region of interest" description="Disordered" evidence="1">
    <location>
        <begin position="107"/>
        <end position="175"/>
    </location>
</feature>
<feature type="compositionally biased region" description="Basic and acidic residues" evidence="1">
    <location>
        <begin position="160"/>
        <end position="175"/>
    </location>
</feature>
<evidence type="ECO:0000313" key="2">
    <source>
        <dbReference type="EMBL" id="ELW52763.1"/>
    </source>
</evidence>
<evidence type="ECO:0000256" key="1">
    <source>
        <dbReference type="SAM" id="MobiDB-lite"/>
    </source>
</evidence>
<organism evidence="2 3">
    <name type="scientific">Tupaia chinensis</name>
    <name type="common">Chinese tree shrew</name>
    <name type="synonym">Tupaia belangeri chinensis</name>
    <dbReference type="NCBI Taxonomy" id="246437"/>
    <lineage>
        <taxon>Eukaryota</taxon>
        <taxon>Metazoa</taxon>
        <taxon>Chordata</taxon>
        <taxon>Craniata</taxon>
        <taxon>Vertebrata</taxon>
        <taxon>Euteleostomi</taxon>
        <taxon>Mammalia</taxon>
        <taxon>Eutheria</taxon>
        <taxon>Euarchontoglires</taxon>
        <taxon>Scandentia</taxon>
        <taxon>Tupaiidae</taxon>
        <taxon>Tupaia</taxon>
    </lineage>
</organism>
<keyword evidence="3" id="KW-1185">Reference proteome</keyword>
<evidence type="ECO:0000313" key="3">
    <source>
        <dbReference type="Proteomes" id="UP000011518"/>
    </source>
</evidence>
<accession>L9JQV7</accession>
<dbReference type="InParanoid" id="L9JQV7"/>
<dbReference type="Proteomes" id="UP000011518">
    <property type="component" value="Unassembled WGS sequence"/>
</dbReference>
<proteinExistence type="predicted"/>
<reference evidence="3" key="2">
    <citation type="journal article" date="2013" name="Nat. Commun.">
        <title>Genome of the Chinese tree shrew.</title>
        <authorList>
            <person name="Fan Y."/>
            <person name="Huang Z.Y."/>
            <person name="Cao C.C."/>
            <person name="Chen C.S."/>
            <person name="Chen Y.X."/>
            <person name="Fan D.D."/>
            <person name="He J."/>
            <person name="Hou H.L."/>
            <person name="Hu L."/>
            <person name="Hu X.T."/>
            <person name="Jiang X.T."/>
            <person name="Lai R."/>
            <person name="Lang Y.S."/>
            <person name="Liang B."/>
            <person name="Liao S.G."/>
            <person name="Mu D."/>
            <person name="Ma Y.Y."/>
            <person name="Niu Y.Y."/>
            <person name="Sun X.Q."/>
            <person name="Xia J.Q."/>
            <person name="Xiao J."/>
            <person name="Xiong Z.Q."/>
            <person name="Xu L."/>
            <person name="Yang L."/>
            <person name="Zhang Y."/>
            <person name="Zhao W."/>
            <person name="Zhao X.D."/>
            <person name="Zheng Y.T."/>
            <person name="Zhou J.M."/>
            <person name="Zhu Y.B."/>
            <person name="Zhang G.J."/>
            <person name="Wang J."/>
            <person name="Yao Y.G."/>
        </authorList>
    </citation>
    <scope>NUCLEOTIDE SEQUENCE [LARGE SCALE GENOMIC DNA]</scope>
</reference>